<gene>
    <name evidence="3" type="ORF">HG263_20935</name>
</gene>
<evidence type="ECO:0000313" key="3">
    <source>
        <dbReference type="EMBL" id="NOU52971.1"/>
    </source>
</evidence>
<dbReference type="RefSeq" id="WP_171628010.1">
    <property type="nucleotide sequence ID" value="NZ_JABBPG010000014.1"/>
</dbReference>
<dbReference type="Proteomes" id="UP000586305">
    <property type="component" value="Unassembled WGS sequence"/>
</dbReference>
<dbReference type="SUPFAM" id="SSF46565">
    <property type="entry name" value="Chaperone J-domain"/>
    <property type="match status" value="1"/>
</dbReference>
<organism evidence="3 4">
    <name type="scientific">Pseudoalteromonas caenipelagi</name>
    <dbReference type="NCBI Taxonomy" id="2726988"/>
    <lineage>
        <taxon>Bacteria</taxon>
        <taxon>Pseudomonadati</taxon>
        <taxon>Pseudomonadota</taxon>
        <taxon>Gammaproteobacteria</taxon>
        <taxon>Alteromonadales</taxon>
        <taxon>Pseudoalteromonadaceae</taxon>
        <taxon>Pseudoalteromonas</taxon>
    </lineage>
</organism>
<accession>A0A849VMV2</accession>
<evidence type="ECO:0000259" key="2">
    <source>
        <dbReference type="PROSITE" id="PS50076"/>
    </source>
</evidence>
<proteinExistence type="predicted"/>
<sequence>MLNPLIDAIFLVISDQQIHKVHTISRSVDINEVLPKLDKDPYKDLFKKNFLIMNALYQLQQELFDDGYYLHISSMHIELFELKENTLADKEALRDYYLDWRNYETSEQEIIELLDDFWQQLGKYKVMKNASNERIKDLCLRWALPYPYDHQNLKKCWRQYAVAHHPDKESGSTERFKQLKDEYELLKAHLNTVNSRGVRETFCP</sequence>
<dbReference type="InterPro" id="IPR001623">
    <property type="entry name" value="DnaJ_domain"/>
</dbReference>
<reference evidence="3 4" key="1">
    <citation type="submission" date="2020-04" db="EMBL/GenBank/DDBJ databases">
        <title>Pseudoalteromonas caenipelagi sp. nov., isolated from a tidal flat.</title>
        <authorList>
            <person name="Park S."/>
            <person name="Yoon J.-H."/>
        </authorList>
    </citation>
    <scope>NUCLEOTIDE SEQUENCE [LARGE SCALE GENOMIC DNA]</scope>
    <source>
        <strain evidence="3 4">JBTF-M23</strain>
    </source>
</reference>
<dbReference type="CDD" id="cd06257">
    <property type="entry name" value="DnaJ"/>
    <property type="match status" value="1"/>
</dbReference>
<keyword evidence="1" id="KW-0143">Chaperone</keyword>
<dbReference type="Gene3D" id="1.10.287.110">
    <property type="entry name" value="DnaJ domain"/>
    <property type="match status" value="1"/>
</dbReference>
<comment type="caution">
    <text evidence="3">The sequence shown here is derived from an EMBL/GenBank/DDBJ whole genome shotgun (WGS) entry which is preliminary data.</text>
</comment>
<dbReference type="InterPro" id="IPR036869">
    <property type="entry name" value="J_dom_sf"/>
</dbReference>
<name>A0A849VMV2_9GAMM</name>
<dbReference type="AlphaFoldDB" id="A0A849VMV2"/>
<protein>
    <submittedName>
        <fullName evidence="3">Molecular chaperone DnaJ</fullName>
    </submittedName>
</protein>
<dbReference type="PROSITE" id="PS50076">
    <property type="entry name" value="DNAJ_2"/>
    <property type="match status" value="1"/>
</dbReference>
<evidence type="ECO:0000313" key="4">
    <source>
        <dbReference type="Proteomes" id="UP000586305"/>
    </source>
</evidence>
<keyword evidence="4" id="KW-1185">Reference proteome</keyword>
<feature type="domain" description="J" evidence="2">
    <location>
        <begin position="116"/>
        <end position="203"/>
    </location>
</feature>
<dbReference type="Pfam" id="PF12339">
    <property type="entry name" value="DNAJ_related"/>
    <property type="match status" value="1"/>
</dbReference>
<evidence type="ECO:0000256" key="1">
    <source>
        <dbReference type="ARBA" id="ARBA00023186"/>
    </source>
</evidence>
<dbReference type="EMBL" id="JABBPG010000014">
    <property type="protein sequence ID" value="NOU52971.1"/>
    <property type="molecule type" value="Genomic_DNA"/>
</dbReference>
<dbReference type="InterPro" id="IPR021059">
    <property type="entry name" value="DnaJ-related_N"/>
</dbReference>